<dbReference type="CDD" id="cd01300">
    <property type="entry name" value="YtcJ_like"/>
    <property type="match status" value="1"/>
</dbReference>
<dbReference type="SUPFAM" id="SSF51338">
    <property type="entry name" value="Composite domain of metallo-dependent hydrolases"/>
    <property type="match status" value="1"/>
</dbReference>
<dbReference type="InterPro" id="IPR033932">
    <property type="entry name" value="YtcJ-like"/>
</dbReference>
<dbReference type="PANTHER" id="PTHR22642:SF2">
    <property type="entry name" value="PROTEIN LONG AFTER FAR-RED 3"/>
    <property type="match status" value="1"/>
</dbReference>
<dbReference type="Gene3D" id="3.20.20.140">
    <property type="entry name" value="Metal-dependent hydrolases"/>
    <property type="match status" value="1"/>
</dbReference>
<keyword evidence="7" id="KW-1185">Reference proteome</keyword>
<evidence type="ECO:0000256" key="2">
    <source>
        <dbReference type="ARBA" id="ARBA00022801"/>
    </source>
</evidence>
<dbReference type="Pfam" id="PF22039">
    <property type="entry name" value="HUTI_composite_bact"/>
    <property type="match status" value="1"/>
</dbReference>
<evidence type="ECO:0000256" key="3">
    <source>
        <dbReference type="ARBA" id="ARBA00022833"/>
    </source>
</evidence>
<dbReference type="InterPro" id="IPR054418">
    <property type="entry name" value="MQNX/HUTI_composite_N"/>
</dbReference>
<comment type="caution">
    <text evidence="6">The sequence shown here is derived from an EMBL/GenBank/DDBJ whole genome shotgun (WGS) entry which is preliminary data.</text>
</comment>
<dbReference type="GO" id="GO:0046872">
    <property type="term" value="F:metal ion binding"/>
    <property type="evidence" value="ECO:0007669"/>
    <property type="project" value="UniProtKB-KW"/>
</dbReference>
<keyword evidence="3" id="KW-0862">Zinc</keyword>
<reference evidence="6 7" key="1">
    <citation type="submission" date="2018-03" db="EMBL/GenBank/DDBJ databases">
        <title>Draft genome of Deinococcus sp. OD32.</title>
        <authorList>
            <person name="Wang X.-P."/>
            <person name="Du Z.-J."/>
        </authorList>
    </citation>
    <scope>NUCLEOTIDE SEQUENCE [LARGE SCALE GENOMIC DNA]</scope>
    <source>
        <strain evidence="6 7">OD32</strain>
    </source>
</reference>
<proteinExistence type="predicted"/>
<accession>A0A2T3W8W3</accession>
<feature type="domain" description="Amidohydrolase 3" evidence="4">
    <location>
        <begin position="60"/>
        <end position="499"/>
    </location>
</feature>
<evidence type="ECO:0000256" key="1">
    <source>
        <dbReference type="ARBA" id="ARBA00022723"/>
    </source>
</evidence>
<dbReference type="AlphaFoldDB" id="A0A2T3W8W3"/>
<dbReference type="Gene3D" id="3.10.310.70">
    <property type="match status" value="1"/>
</dbReference>
<dbReference type="Pfam" id="PF07969">
    <property type="entry name" value="Amidohydro_3"/>
    <property type="match status" value="1"/>
</dbReference>
<dbReference type="OrthoDB" id="9767366at2"/>
<gene>
    <name evidence="6" type="ORF">C8263_07805</name>
</gene>
<sequence>MTAPAPGPVAAAPLTIVQARTLTLWDAQPQAGAVLVGGGRVLAVGTLDDLRAQAPRAGVQDHRDLLLTPGLAEAHIHLVSYGFSLSQLNLHGARSVAEVQAKVAQRVLNTPQGSWIRGGGFLLSELGLGDYPSAALLDEVSPHHPVLLYSRDLHMAWANSAALRAAGLHDGTPDPEGGRIVRPLGCLLEHASGLVEAVIPGPSEAQYLAAARAGAQDLAARGYVSAHTMAFEAPEAPRALQALAEAGELPLRVWACLPHERLEAARALGLRRTPGGLFQWGGVKFFADGALGSRTAWLHAPGFADGSGTGMPLDPPELIRERGREALHLGLTPVTHAIGDRANTEVLNAYDNLRDLARQKGVRLRIEHAQHLRPEDIPRFQGLSASVQPIHLQADGPMIRTLLPHLEAQSYAFKSLQQAGAVLAFGSDAPVAPPEYRANFAAAQTRVDDAGERLAPVQALTELDVLRAHTLGPALAAGWRDEGVIRPGARAAFTLWDRLGGTAQALVL</sequence>
<evidence type="ECO:0000313" key="7">
    <source>
        <dbReference type="Proteomes" id="UP000240317"/>
    </source>
</evidence>
<feature type="domain" description="Aminodeoxyfutalosine deaminase/Imidazolonepropionase-like composite" evidence="5">
    <location>
        <begin position="32"/>
        <end position="57"/>
    </location>
</feature>
<dbReference type="InterPro" id="IPR032466">
    <property type="entry name" value="Metal_Hydrolase"/>
</dbReference>
<dbReference type="PANTHER" id="PTHR22642">
    <property type="entry name" value="IMIDAZOLONEPROPIONASE"/>
    <property type="match status" value="1"/>
</dbReference>
<dbReference type="Proteomes" id="UP000240317">
    <property type="component" value="Unassembled WGS sequence"/>
</dbReference>
<dbReference type="RefSeq" id="WP_107137566.1">
    <property type="nucleotide sequence ID" value="NZ_PYSV01000006.1"/>
</dbReference>
<dbReference type="InterPro" id="IPR011059">
    <property type="entry name" value="Metal-dep_hydrolase_composite"/>
</dbReference>
<dbReference type="InterPro" id="IPR013108">
    <property type="entry name" value="Amidohydro_3"/>
</dbReference>
<dbReference type="SUPFAM" id="SSF51556">
    <property type="entry name" value="Metallo-dependent hydrolases"/>
    <property type="match status" value="1"/>
</dbReference>
<evidence type="ECO:0000313" key="6">
    <source>
        <dbReference type="EMBL" id="PTA68338.1"/>
    </source>
</evidence>
<dbReference type="EMBL" id="PYSV01000006">
    <property type="protein sequence ID" value="PTA68338.1"/>
    <property type="molecule type" value="Genomic_DNA"/>
</dbReference>
<organism evidence="6 7">
    <name type="scientific">Deinococcus arcticus</name>
    <dbReference type="NCBI Taxonomy" id="2136176"/>
    <lineage>
        <taxon>Bacteria</taxon>
        <taxon>Thermotogati</taxon>
        <taxon>Deinococcota</taxon>
        <taxon>Deinococci</taxon>
        <taxon>Deinococcales</taxon>
        <taxon>Deinococcaceae</taxon>
        <taxon>Deinococcus</taxon>
    </lineage>
</organism>
<protein>
    <submittedName>
        <fullName evidence="6">Amidohydrolase</fullName>
    </submittedName>
</protein>
<dbReference type="Gene3D" id="2.30.40.10">
    <property type="entry name" value="Urease, subunit C, domain 1"/>
    <property type="match status" value="1"/>
</dbReference>
<keyword evidence="1" id="KW-0479">Metal-binding</keyword>
<evidence type="ECO:0000259" key="5">
    <source>
        <dbReference type="Pfam" id="PF22039"/>
    </source>
</evidence>
<keyword evidence="2 6" id="KW-0378">Hydrolase</keyword>
<name>A0A2T3W8W3_9DEIO</name>
<evidence type="ECO:0000259" key="4">
    <source>
        <dbReference type="Pfam" id="PF07969"/>
    </source>
</evidence>
<dbReference type="GO" id="GO:0016810">
    <property type="term" value="F:hydrolase activity, acting on carbon-nitrogen (but not peptide) bonds"/>
    <property type="evidence" value="ECO:0007669"/>
    <property type="project" value="InterPro"/>
</dbReference>